<protein>
    <submittedName>
        <fullName evidence="6">LysR family transcriptional regulator</fullName>
    </submittedName>
</protein>
<name>A0ABR9PKI1_9BACT</name>
<accession>A0ABR9PKI1</accession>
<dbReference type="InterPro" id="IPR036388">
    <property type="entry name" value="WH-like_DNA-bd_sf"/>
</dbReference>
<proteinExistence type="inferred from homology"/>
<gene>
    <name evidence="6" type="ORF">G4177_09620</name>
</gene>
<dbReference type="Pfam" id="PF00126">
    <property type="entry name" value="HTH_1"/>
    <property type="match status" value="1"/>
</dbReference>
<keyword evidence="7" id="KW-1185">Reference proteome</keyword>
<dbReference type="Pfam" id="PF03466">
    <property type="entry name" value="LysR_substrate"/>
    <property type="match status" value="1"/>
</dbReference>
<evidence type="ECO:0000259" key="5">
    <source>
        <dbReference type="PROSITE" id="PS50931"/>
    </source>
</evidence>
<feature type="domain" description="HTH lysR-type" evidence="5">
    <location>
        <begin position="1"/>
        <end position="59"/>
    </location>
</feature>
<comment type="caution">
    <text evidence="6">The sequence shown here is derived from an EMBL/GenBank/DDBJ whole genome shotgun (WGS) entry which is preliminary data.</text>
</comment>
<dbReference type="RefSeq" id="WP_193347826.1">
    <property type="nucleotide sequence ID" value="NZ_CBCSIP010000256.1"/>
</dbReference>
<dbReference type="InterPro" id="IPR005119">
    <property type="entry name" value="LysR_subst-bd"/>
</dbReference>
<evidence type="ECO:0000256" key="3">
    <source>
        <dbReference type="ARBA" id="ARBA00023125"/>
    </source>
</evidence>
<comment type="similarity">
    <text evidence="1">Belongs to the LysR transcriptional regulatory family.</text>
</comment>
<evidence type="ECO:0000256" key="1">
    <source>
        <dbReference type="ARBA" id="ARBA00009437"/>
    </source>
</evidence>
<keyword evidence="4" id="KW-0804">Transcription</keyword>
<sequence>MNQLAGLRAFVLVARHRNFRAAAAELLMSPSALSHAITGLEAELGVRLFHRTTRSVALSEAGEHLLSRVAPALQQLTEAVETLDDFRATPRGTLRINTSQVAARWVLMPFVREYVRRFPDVQVELVTDDRLVDIVAEGFDAGVRTTDLVPRDMVAVECSPRIRYAIAGAPSYFARHDKPKQPDDLLRHECIRFRMTNGQVYRWDLERRGKVLSLDVKGPLTVSSDQLVHQAALDGMGLGYFSEFMVAEDLAAGRLLRVLEGWFPEYDALSVYYPGHRHVPASLRAFIDVIKEQRGRR</sequence>
<dbReference type="PANTHER" id="PTHR30537">
    <property type="entry name" value="HTH-TYPE TRANSCRIPTIONAL REGULATOR"/>
    <property type="match status" value="1"/>
</dbReference>
<evidence type="ECO:0000256" key="4">
    <source>
        <dbReference type="ARBA" id="ARBA00023163"/>
    </source>
</evidence>
<keyword evidence="3" id="KW-0238">DNA-binding</keyword>
<keyword evidence="2" id="KW-0805">Transcription regulation</keyword>
<dbReference type="SUPFAM" id="SSF53850">
    <property type="entry name" value="Periplasmic binding protein-like II"/>
    <property type="match status" value="1"/>
</dbReference>
<dbReference type="CDD" id="cd08474">
    <property type="entry name" value="PBP2_CrgA_like_5"/>
    <property type="match status" value="1"/>
</dbReference>
<evidence type="ECO:0000313" key="6">
    <source>
        <dbReference type="EMBL" id="MBE4748422.1"/>
    </source>
</evidence>
<dbReference type="Gene3D" id="1.10.10.10">
    <property type="entry name" value="Winged helix-like DNA-binding domain superfamily/Winged helix DNA-binding domain"/>
    <property type="match status" value="1"/>
</dbReference>
<dbReference type="PANTHER" id="PTHR30537:SF1">
    <property type="entry name" value="HTH-TYPE TRANSCRIPTIONAL REGULATOR PGRR"/>
    <property type="match status" value="1"/>
</dbReference>
<dbReference type="Gene3D" id="3.40.190.290">
    <property type="match status" value="1"/>
</dbReference>
<reference evidence="6 7" key="1">
    <citation type="submission" date="2020-02" db="EMBL/GenBank/DDBJ databases">
        <authorList>
            <person name="Babadi Z.K."/>
            <person name="Risdian C."/>
            <person name="Ebrahimipour G.H."/>
            <person name="Wink J."/>
        </authorList>
    </citation>
    <scope>NUCLEOTIDE SEQUENCE [LARGE SCALE GENOMIC DNA]</scope>
    <source>
        <strain evidence="6 7">ZKHCc1 1396</strain>
    </source>
</reference>
<dbReference type="EMBL" id="JAAIYO010000002">
    <property type="protein sequence ID" value="MBE4748422.1"/>
    <property type="molecule type" value="Genomic_DNA"/>
</dbReference>
<dbReference type="Proteomes" id="UP001516472">
    <property type="component" value="Unassembled WGS sequence"/>
</dbReference>
<dbReference type="InterPro" id="IPR036390">
    <property type="entry name" value="WH_DNA-bd_sf"/>
</dbReference>
<dbReference type="PROSITE" id="PS50931">
    <property type="entry name" value="HTH_LYSR"/>
    <property type="match status" value="1"/>
</dbReference>
<organism evidence="6 7">
    <name type="scientific">Corallococcus soli</name>
    <dbReference type="NCBI Taxonomy" id="2710757"/>
    <lineage>
        <taxon>Bacteria</taxon>
        <taxon>Pseudomonadati</taxon>
        <taxon>Myxococcota</taxon>
        <taxon>Myxococcia</taxon>
        <taxon>Myxococcales</taxon>
        <taxon>Cystobacterineae</taxon>
        <taxon>Myxococcaceae</taxon>
        <taxon>Corallococcus</taxon>
    </lineage>
</organism>
<dbReference type="InterPro" id="IPR000847">
    <property type="entry name" value="LysR_HTH_N"/>
</dbReference>
<evidence type="ECO:0000256" key="2">
    <source>
        <dbReference type="ARBA" id="ARBA00023015"/>
    </source>
</evidence>
<evidence type="ECO:0000313" key="7">
    <source>
        <dbReference type="Proteomes" id="UP001516472"/>
    </source>
</evidence>
<dbReference type="InterPro" id="IPR058163">
    <property type="entry name" value="LysR-type_TF_proteobact-type"/>
</dbReference>
<dbReference type="SUPFAM" id="SSF46785">
    <property type="entry name" value="Winged helix' DNA-binding domain"/>
    <property type="match status" value="1"/>
</dbReference>